<feature type="region of interest" description="Disordered" evidence="1">
    <location>
        <begin position="115"/>
        <end position="134"/>
    </location>
</feature>
<name>A0A4C1UXM1_EUMVA</name>
<evidence type="ECO:0000313" key="3">
    <source>
        <dbReference type="Proteomes" id="UP000299102"/>
    </source>
</evidence>
<accession>A0A4C1UXM1</accession>
<keyword evidence="3" id="KW-1185">Reference proteome</keyword>
<dbReference type="EMBL" id="BGZK01000243">
    <property type="protein sequence ID" value="GBP31205.1"/>
    <property type="molecule type" value="Genomic_DNA"/>
</dbReference>
<protein>
    <submittedName>
        <fullName evidence="2">Uncharacterized protein</fullName>
    </submittedName>
</protein>
<dbReference type="Proteomes" id="UP000299102">
    <property type="component" value="Unassembled WGS sequence"/>
</dbReference>
<proteinExistence type="predicted"/>
<evidence type="ECO:0000256" key="1">
    <source>
        <dbReference type="SAM" id="MobiDB-lite"/>
    </source>
</evidence>
<gene>
    <name evidence="2" type="ORF">EVAR_21485_1</name>
</gene>
<sequence>MHRGSMRMAPLETHLISGRATARAAPFARGRVEDERETSSLTGARRLRDNALDDRCDIVCAHPRRVTVCLRFRVTAVSRTPEWTALHNFNTRVRPSLFLCVRRYDTRAPLRTGGSNVGRTVRRPPSVGDSADFREIRGRPVTHAAPSPPSPTQPARDVTHGGHLSHALVILTTDYV</sequence>
<evidence type="ECO:0000313" key="2">
    <source>
        <dbReference type="EMBL" id="GBP31205.1"/>
    </source>
</evidence>
<organism evidence="2 3">
    <name type="scientific">Eumeta variegata</name>
    <name type="common">Bagworm moth</name>
    <name type="synonym">Eumeta japonica</name>
    <dbReference type="NCBI Taxonomy" id="151549"/>
    <lineage>
        <taxon>Eukaryota</taxon>
        <taxon>Metazoa</taxon>
        <taxon>Ecdysozoa</taxon>
        <taxon>Arthropoda</taxon>
        <taxon>Hexapoda</taxon>
        <taxon>Insecta</taxon>
        <taxon>Pterygota</taxon>
        <taxon>Neoptera</taxon>
        <taxon>Endopterygota</taxon>
        <taxon>Lepidoptera</taxon>
        <taxon>Glossata</taxon>
        <taxon>Ditrysia</taxon>
        <taxon>Tineoidea</taxon>
        <taxon>Psychidae</taxon>
        <taxon>Oiketicinae</taxon>
        <taxon>Eumeta</taxon>
    </lineage>
</organism>
<dbReference type="AlphaFoldDB" id="A0A4C1UXM1"/>
<feature type="region of interest" description="Disordered" evidence="1">
    <location>
        <begin position="140"/>
        <end position="161"/>
    </location>
</feature>
<reference evidence="2 3" key="1">
    <citation type="journal article" date="2019" name="Commun. Biol.">
        <title>The bagworm genome reveals a unique fibroin gene that provides high tensile strength.</title>
        <authorList>
            <person name="Kono N."/>
            <person name="Nakamura H."/>
            <person name="Ohtoshi R."/>
            <person name="Tomita M."/>
            <person name="Numata K."/>
            <person name="Arakawa K."/>
        </authorList>
    </citation>
    <scope>NUCLEOTIDE SEQUENCE [LARGE SCALE GENOMIC DNA]</scope>
</reference>
<comment type="caution">
    <text evidence="2">The sequence shown here is derived from an EMBL/GenBank/DDBJ whole genome shotgun (WGS) entry which is preliminary data.</text>
</comment>